<evidence type="ECO:0000313" key="3">
    <source>
        <dbReference type="Proteomes" id="UP000324800"/>
    </source>
</evidence>
<sequence length="291" mass="33734">MRRYGMVDESYWEGQLNKKDKFYEQMTLMHKNQRSQRLIRRVQSQIPESPKSSISIKDAQQDKSLLAQQQQQSKFDLTQTQQKNAQPQPRSNPQLTPSLNAPVPLTPNALQQGLQQQSADRYKLTSTIRKNDEEAPTQEENKWKCELNGSYMILLATCPQLAVKERVEETIEMISECMYSIAKRLPLEAKQKITAKYSPIVPILFEIVKRYSTPSRLLTNTQNPRIQGYQYDDNEQQQDCGGANCDRAQIIVENILNCSRHLDLGEEWSIPFKTARHQAREAFPNSRLFKK</sequence>
<dbReference type="Proteomes" id="UP000324800">
    <property type="component" value="Unassembled WGS sequence"/>
</dbReference>
<evidence type="ECO:0000256" key="1">
    <source>
        <dbReference type="SAM" id="MobiDB-lite"/>
    </source>
</evidence>
<dbReference type="AlphaFoldDB" id="A0A5J4WVJ8"/>
<name>A0A5J4WVJ8_9EUKA</name>
<organism evidence="2 3">
    <name type="scientific">Streblomastix strix</name>
    <dbReference type="NCBI Taxonomy" id="222440"/>
    <lineage>
        <taxon>Eukaryota</taxon>
        <taxon>Metamonada</taxon>
        <taxon>Preaxostyla</taxon>
        <taxon>Oxymonadida</taxon>
        <taxon>Streblomastigidae</taxon>
        <taxon>Streblomastix</taxon>
    </lineage>
</organism>
<feature type="compositionally biased region" description="Low complexity" evidence="1">
    <location>
        <begin position="45"/>
        <end position="74"/>
    </location>
</feature>
<gene>
    <name evidence="2" type="ORF">EZS28_005462</name>
</gene>
<feature type="compositionally biased region" description="Polar residues" evidence="1">
    <location>
        <begin position="75"/>
        <end position="99"/>
    </location>
</feature>
<dbReference type="EMBL" id="SNRW01000835">
    <property type="protein sequence ID" value="KAA6399018.1"/>
    <property type="molecule type" value="Genomic_DNA"/>
</dbReference>
<accession>A0A5J4WVJ8</accession>
<protein>
    <submittedName>
        <fullName evidence="2">Uncharacterized protein</fullName>
    </submittedName>
</protein>
<feature type="region of interest" description="Disordered" evidence="1">
    <location>
        <begin position="45"/>
        <end position="106"/>
    </location>
</feature>
<reference evidence="2 3" key="1">
    <citation type="submission" date="2019-03" db="EMBL/GenBank/DDBJ databases">
        <title>Single cell metagenomics reveals metabolic interactions within the superorganism composed of flagellate Streblomastix strix and complex community of Bacteroidetes bacteria on its surface.</title>
        <authorList>
            <person name="Treitli S.C."/>
            <person name="Kolisko M."/>
            <person name="Husnik F."/>
            <person name="Keeling P."/>
            <person name="Hampl V."/>
        </authorList>
    </citation>
    <scope>NUCLEOTIDE SEQUENCE [LARGE SCALE GENOMIC DNA]</scope>
    <source>
        <strain evidence="2">ST1C</strain>
    </source>
</reference>
<evidence type="ECO:0000313" key="2">
    <source>
        <dbReference type="EMBL" id="KAA6399018.1"/>
    </source>
</evidence>
<comment type="caution">
    <text evidence="2">The sequence shown here is derived from an EMBL/GenBank/DDBJ whole genome shotgun (WGS) entry which is preliminary data.</text>
</comment>
<proteinExistence type="predicted"/>